<sequence>MASITGESPECYGVWCAFGRAALTAEARKGHPWSVRVADPPLQTRRPYREEPFAQGATGKEKKRGGIQRNYEALRLSQTPLRIAPKSPEAQHKPLWKTLGLVA</sequence>
<evidence type="ECO:0000313" key="2">
    <source>
        <dbReference type="EMBL" id="KAJ1218453.1"/>
    </source>
</evidence>
<proteinExistence type="predicted"/>
<reference evidence="2" key="1">
    <citation type="journal article" date="2022" name="bioRxiv">
        <title>Sequencing and chromosome-scale assembly of the giantPleurodeles waltlgenome.</title>
        <authorList>
            <person name="Brown T."/>
            <person name="Elewa A."/>
            <person name="Iarovenko S."/>
            <person name="Subramanian E."/>
            <person name="Araus A.J."/>
            <person name="Petzold A."/>
            <person name="Susuki M."/>
            <person name="Suzuki K.-i.T."/>
            <person name="Hayashi T."/>
            <person name="Toyoda A."/>
            <person name="Oliveira C."/>
            <person name="Osipova E."/>
            <person name="Leigh N.D."/>
            <person name="Simon A."/>
            <person name="Yun M.H."/>
        </authorList>
    </citation>
    <scope>NUCLEOTIDE SEQUENCE</scope>
    <source>
        <strain evidence="2">20211129_DDA</strain>
        <tissue evidence="2">Liver</tissue>
    </source>
</reference>
<dbReference type="EMBL" id="JANPWB010000001">
    <property type="protein sequence ID" value="KAJ1218453.1"/>
    <property type="molecule type" value="Genomic_DNA"/>
</dbReference>
<feature type="region of interest" description="Disordered" evidence="1">
    <location>
        <begin position="37"/>
        <end position="69"/>
    </location>
</feature>
<dbReference type="Proteomes" id="UP001066276">
    <property type="component" value="Chromosome 1_1"/>
</dbReference>
<comment type="caution">
    <text evidence="2">The sequence shown here is derived from an EMBL/GenBank/DDBJ whole genome shotgun (WGS) entry which is preliminary data.</text>
</comment>
<organism evidence="2 3">
    <name type="scientific">Pleurodeles waltl</name>
    <name type="common">Iberian ribbed newt</name>
    <dbReference type="NCBI Taxonomy" id="8319"/>
    <lineage>
        <taxon>Eukaryota</taxon>
        <taxon>Metazoa</taxon>
        <taxon>Chordata</taxon>
        <taxon>Craniata</taxon>
        <taxon>Vertebrata</taxon>
        <taxon>Euteleostomi</taxon>
        <taxon>Amphibia</taxon>
        <taxon>Batrachia</taxon>
        <taxon>Caudata</taxon>
        <taxon>Salamandroidea</taxon>
        <taxon>Salamandridae</taxon>
        <taxon>Pleurodelinae</taxon>
        <taxon>Pleurodeles</taxon>
    </lineage>
</organism>
<gene>
    <name evidence="2" type="ORF">NDU88_006033</name>
</gene>
<evidence type="ECO:0000313" key="3">
    <source>
        <dbReference type="Proteomes" id="UP001066276"/>
    </source>
</evidence>
<accession>A0AAV7X1B2</accession>
<keyword evidence="3" id="KW-1185">Reference proteome</keyword>
<name>A0AAV7X1B2_PLEWA</name>
<evidence type="ECO:0000256" key="1">
    <source>
        <dbReference type="SAM" id="MobiDB-lite"/>
    </source>
</evidence>
<dbReference type="AlphaFoldDB" id="A0AAV7X1B2"/>
<protein>
    <submittedName>
        <fullName evidence="2">Uncharacterized protein</fullName>
    </submittedName>
</protein>